<keyword evidence="1" id="KW-1133">Transmembrane helix</keyword>
<protein>
    <submittedName>
        <fullName evidence="2">Uncharacterized protein</fullName>
    </submittedName>
</protein>
<keyword evidence="3" id="KW-1185">Reference proteome</keyword>
<feature type="transmembrane region" description="Helical" evidence="1">
    <location>
        <begin position="108"/>
        <end position="129"/>
    </location>
</feature>
<evidence type="ECO:0000256" key="1">
    <source>
        <dbReference type="SAM" id="Phobius"/>
    </source>
</evidence>
<name>A0AAP0WRI8_LIQFO</name>
<dbReference type="EMBL" id="JBBPBK010000010">
    <property type="protein sequence ID" value="KAK9277014.1"/>
    <property type="molecule type" value="Genomic_DNA"/>
</dbReference>
<dbReference type="AlphaFoldDB" id="A0AAP0WRI8"/>
<evidence type="ECO:0000313" key="2">
    <source>
        <dbReference type="EMBL" id="KAK9277014.1"/>
    </source>
</evidence>
<organism evidence="2 3">
    <name type="scientific">Liquidambar formosana</name>
    <name type="common">Formosan gum</name>
    <dbReference type="NCBI Taxonomy" id="63359"/>
    <lineage>
        <taxon>Eukaryota</taxon>
        <taxon>Viridiplantae</taxon>
        <taxon>Streptophyta</taxon>
        <taxon>Embryophyta</taxon>
        <taxon>Tracheophyta</taxon>
        <taxon>Spermatophyta</taxon>
        <taxon>Magnoliopsida</taxon>
        <taxon>eudicotyledons</taxon>
        <taxon>Gunneridae</taxon>
        <taxon>Pentapetalae</taxon>
        <taxon>Saxifragales</taxon>
        <taxon>Altingiaceae</taxon>
        <taxon>Liquidambar</taxon>
    </lineage>
</organism>
<reference evidence="2 3" key="1">
    <citation type="journal article" date="2024" name="Plant J.">
        <title>Genome sequences and population genomics reveal climatic adaptation and genomic divergence between two closely related sweetgum species.</title>
        <authorList>
            <person name="Xu W.Q."/>
            <person name="Ren C.Q."/>
            <person name="Zhang X.Y."/>
            <person name="Comes H.P."/>
            <person name="Liu X.H."/>
            <person name="Li Y.G."/>
            <person name="Kettle C.J."/>
            <person name="Jalonen R."/>
            <person name="Gaisberger H."/>
            <person name="Ma Y.Z."/>
            <person name="Qiu Y.X."/>
        </authorList>
    </citation>
    <scope>NUCLEOTIDE SEQUENCE [LARGE SCALE GENOMIC DNA]</scope>
    <source>
        <strain evidence="2">Hangzhou</strain>
    </source>
</reference>
<comment type="caution">
    <text evidence="2">The sequence shown here is derived from an EMBL/GenBank/DDBJ whole genome shotgun (WGS) entry which is preliminary data.</text>
</comment>
<gene>
    <name evidence="2" type="ORF">L1049_006553</name>
</gene>
<keyword evidence="1" id="KW-0472">Membrane</keyword>
<dbReference type="Proteomes" id="UP001415857">
    <property type="component" value="Unassembled WGS sequence"/>
</dbReference>
<dbReference type="PANTHER" id="PTHR35280">
    <property type="entry name" value="F17L21.9"/>
    <property type="match status" value="1"/>
</dbReference>
<proteinExistence type="predicted"/>
<dbReference type="PANTHER" id="PTHR35280:SF1">
    <property type="entry name" value="F17L21.9"/>
    <property type="match status" value="1"/>
</dbReference>
<keyword evidence="1" id="KW-0812">Transmembrane</keyword>
<accession>A0AAP0WRI8</accession>
<evidence type="ECO:0000313" key="3">
    <source>
        <dbReference type="Proteomes" id="UP001415857"/>
    </source>
</evidence>
<sequence>METSKEKLELIHLAIHQLIEEKKKNRGDDDDDDHLLLSRLLSQLESLKGDGSPKQPDPSDESVFPAVGEVEKREAADEVDGGSSEAAGTEEIVKELRKVERQNSKTHWLLSILIIFTVAWHLSEVSLILKVKRGLHHPFRSLGGFLTGMLKGRRMIGQDAEKLSSFTKRHQIEAPPLPLKIPEFPHLELPSLDFNEDD</sequence>